<dbReference type="EMBL" id="HAHN01000206">
    <property type="protein sequence ID" value="SNX34583.1"/>
    <property type="molecule type" value="Transcribed_RNA"/>
</dbReference>
<dbReference type="GO" id="GO:0016020">
    <property type="term" value="C:membrane"/>
    <property type="evidence" value="ECO:0007669"/>
    <property type="project" value="InterPro"/>
</dbReference>
<sequence length="265" mass="29957">MLLWTLFLNLVATGEVHTSRESSSNNSFRIFNAFTLNNSLNTSDLSPAVKEHIQYQVDDLMQRMIVESGDSREGKSARSPRRRNFLQTEAVQGQCDMKEIQKRIQQCNCYKPRERCVEVKPPRADIVSTMPQCVIVERCEGVCPSTRTCLPKAAEIVTVPVIFVGLTQGVTPQVITECSSIQVEKHVKCECACAVKKEDCNSKQIFNPQLCRCECQNFPERMECMKQNKFWILSSCECVCPGDIPTECSTGAFFNKETCKCEPIE</sequence>
<dbReference type="PROSITE" id="PS50278">
    <property type="entry name" value="PDGF_2"/>
    <property type="match status" value="1"/>
</dbReference>
<keyword evidence="1" id="KW-0732">Signal</keyword>
<dbReference type="InterPro" id="IPR029034">
    <property type="entry name" value="Cystine-knot_cytokine"/>
</dbReference>
<evidence type="ECO:0000313" key="3">
    <source>
        <dbReference type="EMBL" id="SNX34583.1"/>
    </source>
</evidence>
<proteinExistence type="predicted"/>
<evidence type="ECO:0000259" key="2">
    <source>
        <dbReference type="PROSITE" id="PS50278"/>
    </source>
</evidence>
<dbReference type="GO" id="GO:0008083">
    <property type="term" value="F:growth factor activity"/>
    <property type="evidence" value="ECO:0007669"/>
    <property type="project" value="InterPro"/>
</dbReference>
<protein>
    <submittedName>
        <fullName evidence="3">U76-Liphistoxin-Lth1a_1</fullName>
    </submittedName>
</protein>
<reference evidence="3" key="2">
    <citation type="submission" date="2019-05" db="EMBL/GenBank/DDBJ databases">
        <title>Unravelling the molecular evolution of spider venoms.</title>
        <authorList>
            <person name="Pineda S."/>
        </authorList>
    </citation>
    <scope>NUCLEOTIDE SEQUENCE</scope>
</reference>
<feature type="domain" description="Platelet-derived growth factor (PDGF) family profile" evidence="2">
    <location>
        <begin position="111"/>
        <end position="196"/>
    </location>
</feature>
<dbReference type="EMBL" id="HAHN01000111">
    <property type="protein sequence ID" value="SNX33682.1"/>
    <property type="molecule type" value="Transcribed_RNA"/>
</dbReference>
<dbReference type="Pfam" id="PF00341">
    <property type="entry name" value="PDGF"/>
    <property type="match status" value="1"/>
</dbReference>
<dbReference type="Gene3D" id="2.10.90.10">
    <property type="entry name" value="Cystine-knot cytokines"/>
    <property type="match status" value="1"/>
</dbReference>
<evidence type="ECO:0000256" key="1">
    <source>
        <dbReference type="SAM" id="SignalP"/>
    </source>
</evidence>
<reference evidence="3" key="1">
    <citation type="submission" date="2017-05" db="EMBL/GenBank/DDBJ databases">
        <authorList>
            <person name="QRISCLOUD D."/>
        </authorList>
    </citation>
    <scope>NUCLEOTIDE SEQUENCE</scope>
</reference>
<organism evidence="3">
    <name type="scientific">Liphistius thaleban</name>
    <dbReference type="NCBI Taxonomy" id="1905330"/>
    <lineage>
        <taxon>Eukaryota</taxon>
        <taxon>Metazoa</taxon>
        <taxon>Ecdysozoa</taxon>
        <taxon>Arthropoda</taxon>
        <taxon>Chelicerata</taxon>
        <taxon>Arachnida</taxon>
        <taxon>Araneae</taxon>
        <taxon>Mesothelae</taxon>
        <taxon>Liphistiidae</taxon>
        <taxon>Liphistius</taxon>
    </lineage>
</organism>
<feature type="signal peptide" evidence="1">
    <location>
        <begin position="1"/>
        <end position="18"/>
    </location>
</feature>
<accession>A0A4Q8K5L8</accession>
<dbReference type="SUPFAM" id="SSF57501">
    <property type="entry name" value="Cystine-knot cytokines"/>
    <property type="match status" value="1"/>
</dbReference>
<dbReference type="AlphaFoldDB" id="A0A4Q8K5L8"/>
<name>A0A4Q8K5L8_9ARAC</name>
<feature type="chain" id="PRO_5033830179" evidence="1">
    <location>
        <begin position="19"/>
        <end position="265"/>
    </location>
</feature>
<dbReference type="InterPro" id="IPR000072">
    <property type="entry name" value="PDGF/VEGF_dom"/>
</dbReference>